<evidence type="ECO:0000256" key="3">
    <source>
        <dbReference type="ARBA" id="ARBA00023237"/>
    </source>
</evidence>
<dbReference type="Pfam" id="PF00691">
    <property type="entry name" value="OmpA"/>
    <property type="match status" value="1"/>
</dbReference>
<dbReference type="InterPro" id="IPR006665">
    <property type="entry name" value="OmpA-like"/>
</dbReference>
<dbReference type="CDD" id="cd07185">
    <property type="entry name" value="OmpA_C-like"/>
    <property type="match status" value="1"/>
</dbReference>
<dbReference type="PANTHER" id="PTHR30329">
    <property type="entry name" value="STATOR ELEMENT OF FLAGELLAR MOTOR COMPLEX"/>
    <property type="match status" value="1"/>
</dbReference>
<feature type="chain" id="PRO_5022055160" description="OmpA-like domain-containing protein" evidence="5">
    <location>
        <begin position="26"/>
        <end position="291"/>
    </location>
</feature>
<evidence type="ECO:0000256" key="5">
    <source>
        <dbReference type="SAM" id="SignalP"/>
    </source>
</evidence>
<dbReference type="KEGG" id="pdis:D8B20_14690"/>
<feature type="signal peptide" evidence="5">
    <location>
        <begin position="1"/>
        <end position="25"/>
    </location>
</feature>
<dbReference type="Gene3D" id="3.30.1330.60">
    <property type="entry name" value="OmpA-like domain"/>
    <property type="match status" value="1"/>
</dbReference>
<name>A0A518XFV7_9GAMM</name>
<dbReference type="InterPro" id="IPR036737">
    <property type="entry name" value="OmpA-like_sf"/>
</dbReference>
<keyword evidence="5" id="KW-0732">Signal</keyword>
<proteinExistence type="predicted"/>
<sequence length="291" mass="31237">MKKISAFIFAAVTGVSAGATLHAQAANNFGQTWHSMSASAADQVRIVYYRPVEAMGSQPAHIYVDGEFQTALLAGGYTVFCLAPGVHSLGSFVNDAPAYAGKQKQPWRDSLAAGKTYYIRASLDNSGRPLVIPAEQAQQELAGTRQQTHLKSRASAVIACKAGTMQSYDNYAFSSDLLFRFGSASSADISREGREAIAQLASSLKTPSAAQRRIVVTGFTDPIGTEESNMRLGQLRADAIKQLLINYGISAELITAQSMGASQVNKQCDGPRKKQISCYASERRVIISVEK</sequence>
<dbReference type="Proteomes" id="UP000319411">
    <property type="component" value="Chromosome"/>
</dbReference>
<dbReference type="AlphaFoldDB" id="A0A518XFV7"/>
<reference evidence="7 8" key="1">
    <citation type="submission" date="2018-10" db="EMBL/GenBank/DDBJ databases">
        <title>Genome Sequencing of Pantoea dispersa DSM 32899.</title>
        <authorList>
            <person name="Nawrath M."/>
            <person name="Ottenheim C."/>
            <person name="Wilm A."/>
            <person name="Zimmermann W."/>
            <person name="Wu J.C."/>
        </authorList>
    </citation>
    <scope>NUCLEOTIDE SEQUENCE [LARGE SCALE GENOMIC DNA]</scope>
    <source>
        <strain evidence="7 8">DSM 32899</strain>
    </source>
</reference>
<dbReference type="SUPFAM" id="SSF103088">
    <property type="entry name" value="OmpA-like"/>
    <property type="match status" value="1"/>
</dbReference>
<dbReference type="PANTHER" id="PTHR30329:SF21">
    <property type="entry name" value="LIPOPROTEIN YIAD-RELATED"/>
    <property type="match status" value="1"/>
</dbReference>
<evidence type="ECO:0000256" key="2">
    <source>
        <dbReference type="ARBA" id="ARBA00023136"/>
    </source>
</evidence>
<dbReference type="EMBL" id="CP032702">
    <property type="protein sequence ID" value="QDY43047.1"/>
    <property type="molecule type" value="Genomic_DNA"/>
</dbReference>
<dbReference type="OrthoDB" id="6896077at2"/>
<comment type="subcellular location">
    <subcellularLocation>
        <location evidence="1">Cell outer membrane</location>
    </subcellularLocation>
</comment>
<dbReference type="PROSITE" id="PS51123">
    <property type="entry name" value="OMPA_2"/>
    <property type="match status" value="1"/>
</dbReference>
<evidence type="ECO:0000313" key="7">
    <source>
        <dbReference type="EMBL" id="QDY43047.1"/>
    </source>
</evidence>
<keyword evidence="8" id="KW-1185">Reference proteome</keyword>
<dbReference type="PRINTS" id="PR01021">
    <property type="entry name" value="OMPADOMAIN"/>
</dbReference>
<accession>A0A518XFV7</accession>
<dbReference type="InterPro" id="IPR050330">
    <property type="entry name" value="Bact_OuterMem_StrucFunc"/>
</dbReference>
<dbReference type="GO" id="GO:0009279">
    <property type="term" value="C:cell outer membrane"/>
    <property type="evidence" value="ECO:0007669"/>
    <property type="project" value="UniProtKB-SubCell"/>
</dbReference>
<organism evidence="7 8">
    <name type="scientific">Candidatus Pantoea soli</name>
    <dbReference type="NCBI Taxonomy" id="3098669"/>
    <lineage>
        <taxon>Bacteria</taxon>
        <taxon>Pseudomonadati</taxon>
        <taxon>Pseudomonadota</taxon>
        <taxon>Gammaproteobacteria</taxon>
        <taxon>Enterobacterales</taxon>
        <taxon>Erwiniaceae</taxon>
        <taxon>Pantoea</taxon>
    </lineage>
</organism>
<gene>
    <name evidence="7" type="ORF">D8B20_14690</name>
</gene>
<keyword evidence="2 4" id="KW-0472">Membrane</keyword>
<feature type="domain" description="OmpA-like" evidence="6">
    <location>
        <begin position="166"/>
        <end position="291"/>
    </location>
</feature>
<evidence type="ECO:0000256" key="4">
    <source>
        <dbReference type="PROSITE-ProRule" id="PRU00473"/>
    </source>
</evidence>
<dbReference type="InterPro" id="IPR006664">
    <property type="entry name" value="OMP_bac"/>
</dbReference>
<keyword evidence="3" id="KW-0998">Cell outer membrane</keyword>
<protein>
    <recommendedName>
        <fullName evidence="6">OmpA-like domain-containing protein</fullName>
    </recommendedName>
</protein>
<evidence type="ECO:0000256" key="1">
    <source>
        <dbReference type="ARBA" id="ARBA00004442"/>
    </source>
</evidence>
<evidence type="ECO:0000313" key="8">
    <source>
        <dbReference type="Proteomes" id="UP000319411"/>
    </source>
</evidence>
<evidence type="ECO:0000259" key="6">
    <source>
        <dbReference type="PROSITE" id="PS51123"/>
    </source>
</evidence>
<dbReference type="RefSeq" id="WP_145889544.1">
    <property type="nucleotide sequence ID" value="NZ_CP032702.1"/>
</dbReference>